<sequence length="107" mass="12513">MSTWEPIKKSHLEGIIEVSEYEMGPEARLVWEKIKLPEVQKWLQSPMGDEGGGFWVVAIYGNKCLYYNDIEDGFNESSFKEWGTIEEYWCNQTELHHFIASTFVSRS</sequence>
<dbReference type="AlphaFoldDB" id="A0A7W4Z7N3"/>
<dbReference type="RefSeq" id="WP_221191783.1">
    <property type="nucleotide sequence ID" value="NZ_JACHWZ010000003.1"/>
</dbReference>
<dbReference type="Proteomes" id="UP000535937">
    <property type="component" value="Unassembled WGS sequence"/>
</dbReference>
<name>A0A7W4Z7N3_9GAMM</name>
<organism evidence="1 2">
    <name type="scientific">Microbulbifer rhizosphaerae</name>
    <dbReference type="NCBI Taxonomy" id="1562603"/>
    <lineage>
        <taxon>Bacteria</taxon>
        <taxon>Pseudomonadati</taxon>
        <taxon>Pseudomonadota</taxon>
        <taxon>Gammaproteobacteria</taxon>
        <taxon>Cellvibrionales</taxon>
        <taxon>Microbulbiferaceae</taxon>
        <taxon>Microbulbifer</taxon>
    </lineage>
</organism>
<evidence type="ECO:0000313" key="1">
    <source>
        <dbReference type="EMBL" id="MBB3059923.1"/>
    </source>
</evidence>
<proteinExistence type="predicted"/>
<accession>A0A7W4Z7N3</accession>
<comment type="caution">
    <text evidence="1">The sequence shown here is derived from an EMBL/GenBank/DDBJ whole genome shotgun (WGS) entry which is preliminary data.</text>
</comment>
<protein>
    <submittedName>
        <fullName evidence="1">Uncharacterized protein</fullName>
    </submittedName>
</protein>
<evidence type="ECO:0000313" key="2">
    <source>
        <dbReference type="Proteomes" id="UP000535937"/>
    </source>
</evidence>
<keyword evidence="2" id="KW-1185">Reference proteome</keyword>
<dbReference type="EMBL" id="JACHWZ010000003">
    <property type="protein sequence ID" value="MBB3059923.1"/>
    <property type="molecule type" value="Genomic_DNA"/>
</dbReference>
<reference evidence="1 2" key="1">
    <citation type="submission" date="2020-08" db="EMBL/GenBank/DDBJ databases">
        <title>Genomic Encyclopedia of Type Strains, Phase III (KMG-III): the genomes of soil and plant-associated and newly described type strains.</title>
        <authorList>
            <person name="Whitman W."/>
        </authorList>
    </citation>
    <scope>NUCLEOTIDE SEQUENCE [LARGE SCALE GENOMIC DNA]</scope>
    <source>
        <strain evidence="1 2">CECT 8799</strain>
    </source>
</reference>
<gene>
    <name evidence="1" type="ORF">FHS09_000736</name>
</gene>